<dbReference type="Proteomes" id="UP000292373">
    <property type="component" value="Unassembled WGS sequence"/>
</dbReference>
<keyword evidence="2" id="KW-0812">Transmembrane</keyword>
<gene>
    <name evidence="3" type="ORF">ET989_03115</name>
</gene>
<keyword evidence="2" id="KW-1133">Transmembrane helix</keyword>
<feature type="transmembrane region" description="Helical" evidence="2">
    <location>
        <begin position="145"/>
        <end position="166"/>
    </location>
</feature>
<evidence type="ECO:0000256" key="1">
    <source>
        <dbReference type="SAM" id="MobiDB-lite"/>
    </source>
</evidence>
<keyword evidence="2" id="KW-0472">Membrane</keyword>
<dbReference type="AlphaFoldDB" id="A0A4Q9KHY1"/>
<sequence>MNRKKFERAVGDTTHAAADLGKDALAQAQAYLQQAQDYLAPRAQDAIHQASDYISPYAKDAKKRGAQFAASAVDAARPKLDEALDRVSPALDNAYARIAPAVDDARSKVQYGFLPALSDLLHNAADDIAKVEIPQVPAPKKKNSVWGTLGQVILAGGLLAVVAFAIKKFLAPDDSGWQAHEPSQPYVPTTPQKIVDDLATADADGPVDAADQWLEDGGEVLPGDEPLTDEAPEAAADAEADADPFVPSPYGDGAYVGAEPPEGFSIKGNERSMKYHVQGNGGYERTIADVWFASEEAAEAAGFTKAQR</sequence>
<accession>A0A4Q9KHY1</accession>
<evidence type="ECO:0000256" key="2">
    <source>
        <dbReference type="SAM" id="Phobius"/>
    </source>
</evidence>
<comment type="caution">
    <text evidence="3">The sequence shown here is derived from an EMBL/GenBank/DDBJ whole genome shotgun (WGS) entry which is preliminary data.</text>
</comment>
<organism evidence="3 4">
    <name type="scientific">Propioniciclava sinopodophylli</name>
    <dbReference type="NCBI Taxonomy" id="1837344"/>
    <lineage>
        <taxon>Bacteria</taxon>
        <taxon>Bacillati</taxon>
        <taxon>Actinomycetota</taxon>
        <taxon>Actinomycetes</taxon>
        <taxon>Propionibacteriales</taxon>
        <taxon>Propionibacteriaceae</taxon>
        <taxon>Propioniciclava</taxon>
    </lineage>
</organism>
<protein>
    <submittedName>
        <fullName evidence="3">Uncharacterized protein</fullName>
    </submittedName>
</protein>
<dbReference type="RefSeq" id="WP_131167101.1">
    <property type="nucleotide sequence ID" value="NZ_SDMQ01000002.1"/>
</dbReference>
<proteinExistence type="predicted"/>
<evidence type="ECO:0000313" key="4">
    <source>
        <dbReference type="Proteomes" id="UP000292373"/>
    </source>
</evidence>
<evidence type="ECO:0000313" key="3">
    <source>
        <dbReference type="EMBL" id="TBT87315.1"/>
    </source>
</evidence>
<feature type="compositionally biased region" description="Acidic residues" evidence="1">
    <location>
        <begin position="226"/>
        <end position="242"/>
    </location>
</feature>
<name>A0A4Q9KHY1_9ACTN</name>
<feature type="region of interest" description="Disordered" evidence="1">
    <location>
        <begin position="218"/>
        <end position="256"/>
    </location>
</feature>
<dbReference type="OrthoDB" id="4871889at2"/>
<dbReference type="EMBL" id="SDMQ01000002">
    <property type="protein sequence ID" value="TBT87315.1"/>
    <property type="molecule type" value="Genomic_DNA"/>
</dbReference>
<reference evidence="3 4" key="1">
    <citation type="submission" date="2019-01" db="EMBL/GenBank/DDBJ databases">
        <title>Lactibacter flavus gen. nov., sp. nov., a novel bacterium of the family Propionibacteriaceae isolated from raw milk and dairy products.</title>
        <authorList>
            <person name="Huptas C."/>
            <person name="Wenning M."/>
            <person name="Breitenwieser F."/>
            <person name="Doll E."/>
            <person name="Von Neubeck M."/>
            <person name="Busse H.-J."/>
            <person name="Scherer S."/>
        </authorList>
    </citation>
    <scope>NUCLEOTIDE SEQUENCE [LARGE SCALE GENOMIC DNA]</scope>
    <source>
        <strain evidence="3 4">KCTC 33808</strain>
    </source>
</reference>
<keyword evidence="4" id="KW-1185">Reference proteome</keyword>